<sequence length="481" mass="55267">MRAVTLYEFQRKYLQSLQAEGIKVSPSELQRFFDFINRTYGHENDVLSLRYDVSKGDYYIQAHGSVGFAYYLGDEPFMIQVLPKPYRHDSDQRRSMKFFLSLLNLSGSLGMSPRDIELAVSAYQDEGELIHELFFYLYVSQLGRRIFHGMYQEYNELEENTKTIRGRVLLSRLIRTAPGQLDIPVRHSVLGIDNPLNRVLRAALEVVTENSEWNGVRRAAGSLLEYFRGVGQLNQNDFSRVSFNPLNERFRPVYILATIILRGFSRGSQRGTAQQGVFIDMAHLFENLVYHTIKRALTGWGRVYRDYLLPHLVKDSRKVEAELGAVFTFGPPLPDILIVTDSGKCVVEVKYRSLLVKMRGKWRRKLVRNSEELYQIYSYSRLAGGSAAIVYPRLEGVYNHWIPDMFGPGEEILSFFDGTPFGLFGYELSRVGTDVFITRNGVVLRDSVAKNLREHLLSLCEGRYVEAHHGVHLKSPPHRCP</sequence>
<keyword evidence="1" id="KW-0378">Hydrolase</keyword>
<keyword evidence="1" id="KW-0540">Nuclease</keyword>
<keyword evidence="2" id="KW-1185">Reference proteome</keyword>
<dbReference type="AlphaFoldDB" id="A0A172WJ03"/>
<gene>
    <name evidence="1" type="ORF">A7C91_09985</name>
</gene>
<evidence type="ECO:0000313" key="1">
    <source>
        <dbReference type="EMBL" id="ANF23448.1"/>
    </source>
</evidence>
<accession>A0A172WJ03</accession>
<dbReference type="EMBL" id="CP015520">
    <property type="protein sequence ID" value="ANF23448.1"/>
    <property type="molecule type" value="Genomic_DNA"/>
</dbReference>
<dbReference type="PANTHER" id="PTHR38733:SF1">
    <property type="entry name" value="TYPE IV METHYL-DIRECTED RESTRICTION ENZYME ECOKMCRBC"/>
    <property type="match status" value="1"/>
</dbReference>
<dbReference type="KEGG" id="tpie:A7C91_09985"/>
<dbReference type="STRING" id="1712654.A7C91_09985"/>
<dbReference type="InterPro" id="IPR019292">
    <property type="entry name" value="McrC"/>
</dbReference>
<proteinExistence type="predicted"/>
<dbReference type="Pfam" id="PF10117">
    <property type="entry name" value="McrBC"/>
    <property type="match status" value="1"/>
</dbReference>
<protein>
    <submittedName>
        <fullName evidence="1">Restriction endonuclease</fullName>
    </submittedName>
</protein>
<dbReference type="GO" id="GO:0004519">
    <property type="term" value="F:endonuclease activity"/>
    <property type="evidence" value="ECO:0007669"/>
    <property type="project" value="UniProtKB-KW"/>
</dbReference>
<dbReference type="REBASE" id="153340">
    <property type="entry name" value="TspCDG5McrBCP"/>
</dbReference>
<name>A0A172WJ03_9EURY</name>
<reference evidence="2" key="1">
    <citation type="journal article" date="2016" name="Syst. Appl. Microbiol.">
        <title>Thermococcus piezophilus sp. nov., a novel hyperthermophilic and piezophilic archaeon with a broad pressure range for growth, isolated from a deepest hydrothermal vent at the Mid-Cayman Rise.</title>
        <authorList>
            <person name="Dalmasso C."/>
            <person name="Oger P."/>
            <person name="Selva G."/>
            <person name="Courtine D."/>
            <person name="L'Haridon S."/>
            <person name="Garlaschelli A."/>
            <person name="Roussel E."/>
            <person name="Miyazaki J."/>
            <person name="Reveillaud J."/>
            <person name="Jebbar M."/>
            <person name="Takai K."/>
            <person name="Maignien L."/>
            <person name="Alain K."/>
        </authorList>
    </citation>
    <scope>NUCLEOTIDE SEQUENCE [LARGE SCALE GENOMIC DNA]</scope>
    <source>
        <strain evidence="2">CDGS</strain>
    </source>
</reference>
<dbReference type="OrthoDB" id="91413at2157"/>
<organism evidence="1 2">
    <name type="scientific">Thermococcus piezophilus</name>
    <dbReference type="NCBI Taxonomy" id="1712654"/>
    <lineage>
        <taxon>Archaea</taxon>
        <taxon>Methanobacteriati</taxon>
        <taxon>Methanobacteriota</taxon>
        <taxon>Thermococci</taxon>
        <taxon>Thermococcales</taxon>
        <taxon>Thermococcaceae</taxon>
        <taxon>Thermococcus</taxon>
    </lineage>
</organism>
<dbReference type="RefSeq" id="WP_068667114.1">
    <property type="nucleotide sequence ID" value="NZ_CP015520.1"/>
</dbReference>
<evidence type="ECO:0000313" key="2">
    <source>
        <dbReference type="Proteomes" id="UP000076969"/>
    </source>
</evidence>
<dbReference type="GeneID" id="28496525"/>
<dbReference type="PANTHER" id="PTHR38733">
    <property type="entry name" value="PROTEIN MCRC"/>
    <property type="match status" value="1"/>
</dbReference>
<keyword evidence="1" id="KW-0255">Endonuclease</keyword>
<dbReference type="Proteomes" id="UP000076969">
    <property type="component" value="Chromosome"/>
</dbReference>